<dbReference type="Pfam" id="PF03808">
    <property type="entry name" value="Glyco_tran_WecG"/>
    <property type="match status" value="1"/>
</dbReference>
<dbReference type="Proteomes" id="UP000176923">
    <property type="component" value="Unassembled WGS sequence"/>
</dbReference>
<evidence type="ECO:0000256" key="1">
    <source>
        <dbReference type="ARBA" id="ARBA00022676"/>
    </source>
</evidence>
<sequence length="267" mass="30746">MSNHNQIKKNVAGIIIAKSDYEAIKKTVATNIKAGKKLLISPLASHTIVKALFDKKLRSILNHYDALYPDSQYVRWALGFLYGSWLKDRVYGPELMLRVCGLAQDNKYKIILYGNTLSTLERLKNNVLKKFPDLKINAVIPSVFRDLTLEEKESLIKEIEKSKTNILIIGMSSPLEQILGYKLLHENPCLKKPIVILPVGAAFDFIAGVRLQAPKWIGDMGFEWLFRLLSEPKRLWKRYLVYGPLFIILVIFQKIRMLVGYQKRYIH</sequence>
<dbReference type="EMBL" id="MFJL01000022">
    <property type="protein sequence ID" value="OGG15603.1"/>
    <property type="molecule type" value="Genomic_DNA"/>
</dbReference>
<reference evidence="4 5" key="1">
    <citation type="journal article" date="2016" name="Nat. Commun.">
        <title>Thousands of microbial genomes shed light on interconnected biogeochemical processes in an aquifer system.</title>
        <authorList>
            <person name="Anantharaman K."/>
            <person name="Brown C.T."/>
            <person name="Hug L.A."/>
            <person name="Sharon I."/>
            <person name="Castelle C.J."/>
            <person name="Probst A.J."/>
            <person name="Thomas B.C."/>
            <person name="Singh A."/>
            <person name="Wilkins M.J."/>
            <person name="Karaoz U."/>
            <person name="Brodie E.L."/>
            <person name="Williams K.H."/>
            <person name="Hubbard S.S."/>
            <person name="Banfield J.F."/>
        </authorList>
    </citation>
    <scope>NUCLEOTIDE SEQUENCE [LARGE SCALE GENOMIC DNA]</scope>
</reference>
<evidence type="ECO:0008006" key="6">
    <source>
        <dbReference type="Google" id="ProtNLM"/>
    </source>
</evidence>
<dbReference type="PANTHER" id="PTHR34136">
    <property type="match status" value="1"/>
</dbReference>
<keyword evidence="2" id="KW-0808">Transferase</keyword>
<protein>
    <recommendedName>
        <fullName evidence="6">Glycosyl transferase</fullName>
    </recommendedName>
</protein>
<evidence type="ECO:0000313" key="5">
    <source>
        <dbReference type="Proteomes" id="UP000176923"/>
    </source>
</evidence>
<name>A0A1F5ZTA8_9BACT</name>
<proteinExistence type="predicted"/>
<dbReference type="AlphaFoldDB" id="A0A1F5ZTA8"/>
<comment type="caution">
    <text evidence="4">The sequence shown here is derived from an EMBL/GenBank/DDBJ whole genome shotgun (WGS) entry which is preliminary data.</text>
</comment>
<dbReference type="PANTHER" id="PTHR34136:SF1">
    <property type="entry name" value="UDP-N-ACETYL-D-MANNOSAMINURONIC ACID TRANSFERASE"/>
    <property type="match status" value="1"/>
</dbReference>
<organism evidence="4 5">
    <name type="scientific">Candidatus Gottesmanbacteria bacterium RIFCSPHIGHO2_02_FULL_39_11</name>
    <dbReference type="NCBI Taxonomy" id="1798382"/>
    <lineage>
        <taxon>Bacteria</taxon>
        <taxon>Candidatus Gottesmaniibacteriota</taxon>
    </lineage>
</organism>
<dbReference type="InterPro" id="IPR004629">
    <property type="entry name" value="WecG_TagA_CpsF"/>
</dbReference>
<gene>
    <name evidence="4" type="ORF">A3D77_02810</name>
</gene>
<feature type="transmembrane region" description="Helical" evidence="3">
    <location>
        <begin position="239"/>
        <end position="259"/>
    </location>
</feature>
<evidence type="ECO:0000256" key="2">
    <source>
        <dbReference type="ARBA" id="ARBA00022679"/>
    </source>
</evidence>
<dbReference type="GO" id="GO:0016758">
    <property type="term" value="F:hexosyltransferase activity"/>
    <property type="evidence" value="ECO:0007669"/>
    <property type="project" value="TreeGrafter"/>
</dbReference>
<dbReference type="CDD" id="cd06533">
    <property type="entry name" value="Glyco_transf_WecG_TagA"/>
    <property type="match status" value="1"/>
</dbReference>
<keyword evidence="3" id="KW-0472">Membrane</keyword>
<dbReference type="NCBIfam" id="TIGR00696">
    <property type="entry name" value="wecG_tagA_cpsF"/>
    <property type="match status" value="1"/>
</dbReference>
<keyword evidence="1" id="KW-0328">Glycosyltransferase</keyword>
<dbReference type="STRING" id="1798382.A3D77_02810"/>
<accession>A0A1F5ZTA8</accession>
<evidence type="ECO:0000256" key="3">
    <source>
        <dbReference type="SAM" id="Phobius"/>
    </source>
</evidence>
<keyword evidence="3" id="KW-0812">Transmembrane</keyword>
<evidence type="ECO:0000313" key="4">
    <source>
        <dbReference type="EMBL" id="OGG15603.1"/>
    </source>
</evidence>
<keyword evidence="3" id="KW-1133">Transmembrane helix</keyword>